<evidence type="ECO:0000256" key="2">
    <source>
        <dbReference type="ARBA" id="ARBA00022737"/>
    </source>
</evidence>
<dbReference type="Proteomes" id="UP000191408">
    <property type="component" value="Unassembled WGS sequence"/>
</dbReference>
<feature type="region of interest" description="Disordered" evidence="3">
    <location>
        <begin position="1"/>
        <end position="72"/>
    </location>
</feature>
<comment type="caution">
    <text evidence="4">The sequence shown here is derived from an EMBL/GenBank/DDBJ whole genome shotgun (WGS) entry which is preliminary data.</text>
</comment>
<reference evidence="5" key="1">
    <citation type="journal article" date="2017" name="Nat. Microbiol.">
        <title>Global analysis of biosynthetic gene clusters reveals vast potential of secondary metabolite production in Penicillium species.</title>
        <authorList>
            <person name="Nielsen J.C."/>
            <person name="Grijseels S."/>
            <person name="Prigent S."/>
            <person name="Ji B."/>
            <person name="Dainat J."/>
            <person name="Nielsen K.F."/>
            <person name="Frisvad J.C."/>
            <person name="Workman M."/>
            <person name="Nielsen J."/>
        </authorList>
    </citation>
    <scope>NUCLEOTIDE SEQUENCE [LARGE SCALE GENOMIC DNA]</scope>
    <source>
        <strain evidence="5">IBT 4502</strain>
    </source>
</reference>
<feature type="compositionally biased region" description="Pro residues" evidence="3">
    <location>
        <begin position="1"/>
        <end position="10"/>
    </location>
</feature>
<feature type="region of interest" description="Disordered" evidence="3">
    <location>
        <begin position="378"/>
        <end position="406"/>
    </location>
</feature>
<dbReference type="PROSITE" id="PS51450">
    <property type="entry name" value="LRR"/>
    <property type="match status" value="1"/>
</dbReference>
<protein>
    <submittedName>
        <fullName evidence="4">Uncharacterized protein</fullName>
    </submittedName>
</protein>
<evidence type="ECO:0000313" key="4">
    <source>
        <dbReference type="EMBL" id="OQD71707.1"/>
    </source>
</evidence>
<name>A0A1V6P4K8_PENPO</name>
<dbReference type="InterPro" id="IPR050216">
    <property type="entry name" value="LRR_domain-containing"/>
</dbReference>
<organism evidence="4 5">
    <name type="scientific">Penicillium polonicum</name>
    <dbReference type="NCBI Taxonomy" id="60169"/>
    <lineage>
        <taxon>Eukaryota</taxon>
        <taxon>Fungi</taxon>
        <taxon>Dikarya</taxon>
        <taxon>Ascomycota</taxon>
        <taxon>Pezizomycotina</taxon>
        <taxon>Eurotiomycetes</taxon>
        <taxon>Eurotiomycetidae</taxon>
        <taxon>Eurotiales</taxon>
        <taxon>Aspergillaceae</taxon>
        <taxon>Penicillium</taxon>
    </lineage>
</organism>
<dbReference type="InterPro" id="IPR032675">
    <property type="entry name" value="LRR_dom_sf"/>
</dbReference>
<keyword evidence="2" id="KW-0677">Repeat</keyword>
<accession>A0A1V6P4K8</accession>
<dbReference type="STRING" id="60169.A0A1V6P4K8"/>
<evidence type="ECO:0000313" key="5">
    <source>
        <dbReference type="Proteomes" id="UP000191408"/>
    </source>
</evidence>
<dbReference type="Gene3D" id="3.80.10.10">
    <property type="entry name" value="Ribonuclease Inhibitor"/>
    <property type="match status" value="1"/>
</dbReference>
<feature type="compositionally biased region" description="Polar residues" evidence="3">
    <location>
        <begin position="19"/>
        <end position="37"/>
    </location>
</feature>
<dbReference type="PANTHER" id="PTHR48051:SF1">
    <property type="entry name" value="RAS SUPPRESSOR PROTEIN 1"/>
    <property type="match status" value="1"/>
</dbReference>
<dbReference type="AlphaFoldDB" id="A0A1V6P4K8"/>
<dbReference type="SMART" id="SM00369">
    <property type="entry name" value="LRR_TYP"/>
    <property type="match status" value="2"/>
</dbReference>
<dbReference type="OrthoDB" id="1274115at2759"/>
<proteinExistence type="predicted"/>
<dbReference type="SUPFAM" id="SSF52058">
    <property type="entry name" value="L domain-like"/>
    <property type="match status" value="1"/>
</dbReference>
<feature type="compositionally biased region" description="Polar residues" evidence="3">
    <location>
        <begin position="391"/>
        <end position="401"/>
    </location>
</feature>
<feature type="region of interest" description="Disordered" evidence="3">
    <location>
        <begin position="110"/>
        <end position="129"/>
    </location>
</feature>
<dbReference type="GO" id="GO:0005737">
    <property type="term" value="C:cytoplasm"/>
    <property type="evidence" value="ECO:0007669"/>
    <property type="project" value="TreeGrafter"/>
</dbReference>
<dbReference type="EMBL" id="MDYM01000001">
    <property type="protein sequence ID" value="OQD71707.1"/>
    <property type="molecule type" value="Genomic_DNA"/>
</dbReference>
<keyword evidence="1" id="KW-0433">Leucine-rich repeat</keyword>
<keyword evidence="5" id="KW-1185">Reference proteome</keyword>
<dbReference type="Pfam" id="PF13855">
    <property type="entry name" value="LRR_8"/>
    <property type="match status" value="1"/>
</dbReference>
<evidence type="ECO:0000256" key="1">
    <source>
        <dbReference type="ARBA" id="ARBA00022614"/>
    </source>
</evidence>
<gene>
    <name evidence="4" type="ORF">PENPOL_c001G00582</name>
</gene>
<sequence length="511" mass="57321">MDSEIPLPPPRRIRHRSPANANPSATGIAVSSFQRAQRLSRFDDRSSQPSSDPALFSSDDIPASGLENYHATVSGAGRKRRYRGTWWGEQVLDPKRKRAEFKDKRNVDSGVWMGSDESGAESLLPSEDGSAWGEDLRKSVLDPRKPGSSTPFIVEIENMPTQNRVVFKSPEEPDAHRFARQVVGDCLDKGHESIDLGDFHLETIPSGLLRPLQHLTKLPSVKEAPVSENVFTSLQPFLSIYLPNNSLSALHNDLFELTNLKVLSLRNNKLTEIPSTIRRLTALEVLNLSVNQLAYLPWELLELMQQGELKHLTVRPNPFLPIEKAQIAEWHNPPTNQKETENDEAPSPLLFENQESSLGKGWSPLHIATGPITYMNMEGNPMGDSPFRNKPTLSPSGSKSPVNDAPSLREIALRAVSKLPYLEQTTDEELAEYPAMIVPLLRRAREVRAAGGQPCSVCHREYVIPRTEWMEWWDFTPCENGMKMPRCPGETLRPLPFRRFGCSLSCLPRSC</sequence>
<dbReference type="PANTHER" id="PTHR48051">
    <property type="match status" value="1"/>
</dbReference>
<dbReference type="InterPro" id="IPR003591">
    <property type="entry name" value="Leu-rich_rpt_typical-subtyp"/>
</dbReference>
<dbReference type="InterPro" id="IPR001611">
    <property type="entry name" value="Leu-rich_rpt"/>
</dbReference>
<evidence type="ECO:0000256" key="3">
    <source>
        <dbReference type="SAM" id="MobiDB-lite"/>
    </source>
</evidence>